<dbReference type="EMBL" id="GG749508">
    <property type="protein sequence ID" value="KMW68775.1"/>
    <property type="molecule type" value="Genomic_DNA"/>
</dbReference>
<dbReference type="Proteomes" id="UP000007802">
    <property type="component" value="Unassembled WGS sequence"/>
</dbReference>
<accession>A0A0J9EUB0</accession>
<reference evidence="1" key="1">
    <citation type="submission" date="2010-03" db="EMBL/GenBank/DDBJ databases">
        <title>Annotation of Blastomyces dermatitidis strain ATCC 18188.</title>
        <authorList>
            <consortium name="The Broad Institute Genome Sequencing Platform"/>
            <consortium name="Broad Institute Genome Sequencing Center for Infectious Disease."/>
            <person name="Cuomo C."/>
            <person name="Klein B."/>
            <person name="Sullivan T."/>
            <person name="Heitman J."/>
            <person name="Young S."/>
            <person name="Zeng Q."/>
            <person name="Gargeya S."/>
            <person name="Alvarado L."/>
            <person name="Berlin A.M."/>
            <person name="Chapman S.B."/>
            <person name="Chen Z."/>
            <person name="Freedman E."/>
            <person name="Gellesch M."/>
            <person name="Goldberg J."/>
            <person name="Griggs A."/>
            <person name="Gujja S."/>
            <person name="Heilman E."/>
            <person name="Heiman D."/>
            <person name="Howarth C."/>
            <person name="Mehta T."/>
            <person name="Neiman D."/>
            <person name="Pearson M."/>
            <person name="Roberts A."/>
            <person name="Saif S."/>
            <person name="Shea T."/>
            <person name="Shenoy N."/>
            <person name="Sisk P."/>
            <person name="Stolte C."/>
            <person name="Sykes S."/>
            <person name="White J."/>
            <person name="Yandava C."/>
            <person name="Haas B."/>
            <person name="Nusbaum C."/>
            <person name="Birren B."/>
        </authorList>
    </citation>
    <scope>NUCLEOTIDE SEQUENCE</scope>
    <source>
        <strain evidence="1">ATCC 18188</strain>
    </source>
</reference>
<protein>
    <recommendedName>
        <fullName evidence="2">Antigen</fullName>
    </recommendedName>
</protein>
<name>A0A0J9EUB0_AJEDA</name>
<gene>
    <name evidence="1" type="ORF">BDDG_08824</name>
</gene>
<sequence length="161" mass="18274">MITADRLTTQLLTSFPTDFEGVSQFRHTIPAYKLRRPGGAAQLVELEVFDFQSWPQRPQYNIQAATRKTLNINGRAVKFFGAEWILREKILSQYQRQGSPKEGTDIRDITNMIPLAVPGRPELDFNQSQELQTALANLVQKRPALVQSLKAKVKCTAVFQN</sequence>
<organism evidence="1">
    <name type="scientific">Ajellomyces dermatitidis (strain ATCC 18188 / CBS 674.68)</name>
    <name type="common">Blastomyces dermatitidis</name>
    <dbReference type="NCBI Taxonomy" id="653446"/>
    <lineage>
        <taxon>Eukaryota</taxon>
        <taxon>Fungi</taxon>
        <taxon>Dikarya</taxon>
        <taxon>Ascomycota</taxon>
        <taxon>Pezizomycotina</taxon>
        <taxon>Eurotiomycetes</taxon>
        <taxon>Eurotiomycetidae</taxon>
        <taxon>Onygenales</taxon>
        <taxon>Ajellomycetaceae</taxon>
        <taxon>Blastomyces</taxon>
    </lineage>
</organism>
<evidence type="ECO:0000313" key="1">
    <source>
        <dbReference type="EMBL" id="KMW68775.1"/>
    </source>
</evidence>
<dbReference type="AlphaFoldDB" id="A0A0J9EUB0"/>
<evidence type="ECO:0008006" key="2">
    <source>
        <dbReference type="Google" id="ProtNLM"/>
    </source>
</evidence>
<proteinExistence type="predicted"/>